<evidence type="ECO:0000313" key="16">
    <source>
        <dbReference type="Proteomes" id="UP000250321"/>
    </source>
</evidence>
<dbReference type="AlphaFoldDB" id="A0A314V450"/>
<evidence type="ECO:0000256" key="4">
    <source>
        <dbReference type="ARBA" id="ARBA00022553"/>
    </source>
</evidence>
<evidence type="ECO:0000256" key="5">
    <source>
        <dbReference type="ARBA" id="ARBA00022679"/>
    </source>
</evidence>
<keyword evidence="9 15" id="KW-0675">Receptor</keyword>
<evidence type="ECO:0000256" key="12">
    <source>
        <dbReference type="ARBA" id="ARBA00048679"/>
    </source>
</evidence>
<keyword evidence="6" id="KW-0732">Signal</keyword>
<dbReference type="GO" id="GO:0005886">
    <property type="term" value="C:plasma membrane"/>
    <property type="evidence" value="ECO:0007669"/>
    <property type="project" value="TreeGrafter"/>
</dbReference>
<keyword evidence="16" id="KW-1185">Reference proteome</keyword>
<keyword evidence="7" id="KW-0547">Nucleotide-binding</keyword>
<evidence type="ECO:0000256" key="7">
    <source>
        <dbReference type="ARBA" id="ARBA00022741"/>
    </source>
</evidence>
<dbReference type="EC" id="2.7.11.1" evidence="2"/>
<dbReference type="EMBL" id="PJQY01002805">
    <property type="protein sequence ID" value="PQM42539.1"/>
    <property type="molecule type" value="Genomic_DNA"/>
</dbReference>
<proteinExistence type="predicted"/>
<dbReference type="STRING" id="2094558.A0A314V450"/>
<feature type="region of interest" description="Disordered" evidence="13">
    <location>
        <begin position="1"/>
        <end position="24"/>
    </location>
</feature>
<evidence type="ECO:0000256" key="6">
    <source>
        <dbReference type="ARBA" id="ARBA00022729"/>
    </source>
</evidence>
<evidence type="ECO:0000256" key="9">
    <source>
        <dbReference type="ARBA" id="ARBA00023170"/>
    </source>
</evidence>
<comment type="catalytic activity">
    <reaction evidence="11">
        <text>L-threonyl-[protein] + ATP = O-phospho-L-threonyl-[protein] + ADP + H(+)</text>
        <dbReference type="Rhea" id="RHEA:46608"/>
        <dbReference type="Rhea" id="RHEA-COMP:11060"/>
        <dbReference type="Rhea" id="RHEA-COMP:11605"/>
        <dbReference type="ChEBI" id="CHEBI:15378"/>
        <dbReference type="ChEBI" id="CHEBI:30013"/>
        <dbReference type="ChEBI" id="CHEBI:30616"/>
        <dbReference type="ChEBI" id="CHEBI:61977"/>
        <dbReference type="ChEBI" id="CHEBI:456216"/>
        <dbReference type="EC" id="2.7.11.1"/>
    </reaction>
</comment>
<keyword evidence="15" id="KW-0418">Kinase</keyword>
<dbReference type="Proteomes" id="UP000250321">
    <property type="component" value="Unassembled WGS sequence"/>
</dbReference>
<dbReference type="OrthoDB" id="663146at2759"/>
<dbReference type="GO" id="GO:0004674">
    <property type="term" value="F:protein serine/threonine kinase activity"/>
    <property type="evidence" value="ECO:0007669"/>
    <property type="project" value="UniProtKB-KW"/>
</dbReference>
<organism evidence="15 16">
    <name type="scientific">Prunus yedoensis var. nudiflora</name>
    <dbReference type="NCBI Taxonomy" id="2094558"/>
    <lineage>
        <taxon>Eukaryota</taxon>
        <taxon>Viridiplantae</taxon>
        <taxon>Streptophyta</taxon>
        <taxon>Embryophyta</taxon>
        <taxon>Tracheophyta</taxon>
        <taxon>Spermatophyta</taxon>
        <taxon>Magnoliopsida</taxon>
        <taxon>eudicotyledons</taxon>
        <taxon>Gunneridae</taxon>
        <taxon>Pentapetalae</taxon>
        <taxon>rosids</taxon>
        <taxon>fabids</taxon>
        <taxon>Rosales</taxon>
        <taxon>Rosaceae</taxon>
        <taxon>Amygdaloideae</taxon>
        <taxon>Amygdaleae</taxon>
        <taxon>Prunus</taxon>
    </lineage>
</organism>
<evidence type="ECO:0000313" key="15">
    <source>
        <dbReference type="EMBL" id="PQM42539.1"/>
    </source>
</evidence>
<reference evidence="15 16" key="1">
    <citation type="submission" date="2018-02" db="EMBL/GenBank/DDBJ databases">
        <title>Draft genome of wild Prunus yedoensis var. nudiflora.</title>
        <authorList>
            <person name="Baek S."/>
            <person name="Kim J.-H."/>
            <person name="Choi K."/>
            <person name="Kim G.-B."/>
            <person name="Cho A."/>
            <person name="Jang H."/>
            <person name="Shin C.-H."/>
            <person name="Yu H.-J."/>
            <person name="Mun J.-H."/>
        </authorList>
    </citation>
    <scope>NUCLEOTIDE SEQUENCE [LARGE SCALE GENOMIC DNA]</scope>
    <source>
        <strain evidence="16">cv. Jeju island</strain>
        <tissue evidence="15">Leaf</tissue>
    </source>
</reference>
<evidence type="ECO:0000256" key="10">
    <source>
        <dbReference type="ARBA" id="ARBA00023180"/>
    </source>
</evidence>
<evidence type="ECO:0000256" key="2">
    <source>
        <dbReference type="ARBA" id="ARBA00012513"/>
    </source>
</evidence>
<dbReference type="Pfam" id="PF11721">
    <property type="entry name" value="Malectin"/>
    <property type="match status" value="1"/>
</dbReference>
<evidence type="ECO:0000256" key="11">
    <source>
        <dbReference type="ARBA" id="ARBA00047899"/>
    </source>
</evidence>
<dbReference type="PANTHER" id="PTHR48006:SF34">
    <property type="entry name" value="OS08G0203700 PROTEIN"/>
    <property type="match status" value="1"/>
</dbReference>
<comment type="caution">
    <text evidence="15">The sequence shown here is derived from an EMBL/GenBank/DDBJ whole genome shotgun (WGS) entry which is preliminary data.</text>
</comment>
<dbReference type="Gene3D" id="2.60.120.430">
    <property type="entry name" value="Galactose-binding lectin"/>
    <property type="match status" value="1"/>
</dbReference>
<evidence type="ECO:0000256" key="3">
    <source>
        <dbReference type="ARBA" id="ARBA00022527"/>
    </source>
</evidence>
<name>A0A314V450_PRUYE</name>
<dbReference type="PANTHER" id="PTHR48006">
    <property type="entry name" value="LEUCINE-RICH REPEAT-CONTAINING PROTEIN DDB_G0281931-RELATED"/>
    <property type="match status" value="1"/>
</dbReference>
<keyword evidence="3" id="KW-0723">Serine/threonine-protein kinase</keyword>
<gene>
    <name evidence="15" type="ORF">Pyn_25860</name>
</gene>
<comment type="subcellular location">
    <subcellularLocation>
        <location evidence="1">Membrane</location>
        <topology evidence="1">Single-pass type I membrane protein</topology>
    </subcellularLocation>
</comment>
<evidence type="ECO:0000256" key="13">
    <source>
        <dbReference type="SAM" id="MobiDB-lite"/>
    </source>
</evidence>
<comment type="catalytic activity">
    <reaction evidence="12">
        <text>L-seryl-[protein] + ATP = O-phospho-L-seryl-[protein] + ADP + H(+)</text>
        <dbReference type="Rhea" id="RHEA:17989"/>
        <dbReference type="Rhea" id="RHEA-COMP:9863"/>
        <dbReference type="Rhea" id="RHEA-COMP:11604"/>
        <dbReference type="ChEBI" id="CHEBI:15378"/>
        <dbReference type="ChEBI" id="CHEBI:29999"/>
        <dbReference type="ChEBI" id="CHEBI:30616"/>
        <dbReference type="ChEBI" id="CHEBI:83421"/>
        <dbReference type="ChEBI" id="CHEBI:456216"/>
        <dbReference type="EC" id="2.7.11.1"/>
    </reaction>
</comment>
<keyword evidence="5" id="KW-0808">Transferase</keyword>
<dbReference type="InterPro" id="IPR051824">
    <property type="entry name" value="LRR_Rcpt-Like_S/T_Kinase"/>
</dbReference>
<sequence length="103" mass="11382">MAQNATTDPSEETVYASRDTQTSRSLGRRVFDIYIQGNLRRKDFDKSKEAGGVNGAVARPFKVNVTENYLDIHLFWADKPTTPGKKSRTGLIVGIAVPVEVVI</sequence>
<dbReference type="InterPro" id="IPR021720">
    <property type="entry name" value="Malectin_dom"/>
</dbReference>
<evidence type="ECO:0000256" key="1">
    <source>
        <dbReference type="ARBA" id="ARBA00004479"/>
    </source>
</evidence>
<evidence type="ECO:0000259" key="14">
    <source>
        <dbReference type="Pfam" id="PF11721"/>
    </source>
</evidence>
<evidence type="ECO:0000256" key="8">
    <source>
        <dbReference type="ARBA" id="ARBA00022840"/>
    </source>
</evidence>
<keyword evidence="10" id="KW-0325">Glycoprotein</keyword>
<dbReference type="GO" id="GO:0005524">
    <property type="term" value="F:ATP binding"/>
    <property type="evidence" value="ECO:0007669"/>
    <property type="project" value="UniProtKB-KW"/>
</dbReference>
<feature type="domain" description="Malectin" evidence="14">
    <location>
        <begin position="25"/>
        <end position="81"/>
    </location>
</feature>
<protein>
    <recommendedName>
        <fullName evidence="2">non-specific serine/threonine protein kinase</fullName>
        <ecNumber evidence="2">2.7.11.1</ecNumber>
    </recommendedName>
</protein>
<keyword evidence="8" id="KW-0067">ATP-binding</keyword>
<accession>A0A314V450</accession>
<keyword evidence="4" id="KW-0597">Phosphoprotein</keyword>